<dbReference type="eggNOG" id="ENOG5033ZTG">
    <property type="taxonomic scope" value="Bacteria"/>
</dbReference>
<evidence type="ECO:0000256" key="1">
    <source>
        <dbReference type="SAM" id="Phobius"/>
    </source>
</evidence>
<organism evidence="2 3">
    <name type="scientific">Streptococcus peroris ATCC 700780</name>
    <dbReference type="NCBI Taxonomy" id="888746"/>
    <lineage>
        <taxon>Bacteria</taxon>
        <taxon>Bacillati</taxon>
        <taxon>Bacillota</taxon>
        <taxon>Bacilli</taxon>
        <taxon>Lactobacillales</taxon>
        <taxon>Streptococcaceae</taxon>
        <taxon>Streptococcus</taxon>
    </lineage>
</organism>
<feature type="transmembrane region" description="Helical" evidence="1">
    <location>
        <begin position="32"/>
        <end position="54"/>
    </location>
</feature>
<dbReference type="Proteomes" id="UP000010304">
    <property type="component" value="Unassembled WGS sequence"/>
</dbReference>
<comment type="caution">
    <text evidence="2">The sequence shown here is derived from an EMBL/GenBank/DDBJ whole genome shotgun (WGS) entry which is preliminary data.</text>
</comment>
<keyword evidence="1" id="KW-0472">Membrane</keyword>
<keyword evidence="1" id="KW-0812">Transmembrane</keyword>
<feature type="transmembrane region" description="Helical" evidence="1">
    <location>
        <begin position="60"/>
        <end position="81"/>
    </location>
</feature>
<gene>
    <name evidence="2" type="ORF">HMPREF9180_1507</name>
</gene>
<dbReference type="EMBL" id="AEVF01000013">
    <property type="protein sequence ID" value="EFX40050.1"/>
    <property type="molecule type" value="Genomic_DNA"/>
</dbReference>
<name>E8KDF2_9STRE</name>
<evidence type="ECO:0000313" key="3">
    <source>
        <dbReference type="Proteomes" id="UP000010304"/>
    </source>
</evidence>
<protein>
    <submittedName>
        <fullName evidence="2">Uncharacterized protein</fullName>
    </submittedName>
</protein>
<keyword evidence="3" id="KW-1185">Reference proteome</keyword>
<dbReference type="HOGENOM" id="CLU_1517075_0_0_9"/>
<dbReference type="AlphaFoldDB" id="E8KDF2"/>
<accession>E8KDF2</accession>
<proteinExistence type="predicted"/>
<keyword evidence="1" id="KW-1133">Transmembrane helix</keyword>
<sequence length="198" mass="22590">MIFTPSTGKALVSSILYLEVPMKIYYSKLIGGGYLLFASGVFFQFFFFLAHGLIDFSQLSLLTVVPTILFFAAIYSTIAGIKRLTSRRVSFEFTFAGISVYPGLFSSKEIFIPKEELLRASYVEVDVSDPDHVNSKVCYLDFDLREVTQLEDISKSNIIINTSTLKLRFFVSLCRFREEEKAELASYLKENYGIDFLY</sequence>
<evidence type="ECO:0000313" key="2">
    <source>
        <dbReference type="EMBL" id="EFX40050.1"/>
    </source>
</evidence>
<reference evidence="2 3" key="1">
    <citation type="submission" date="2010-12" db="EMBL/GenBank/DDBJ databases">
        <authorList>
            <person name="Muzny D."/>
            <person name="Qin X."/>
            <person name="Deng J."/>
            <person name="Jiang H."/>
            <person name="Liu Y."/>
            <person name="Qu J."/>
            <person name="Song X.-Z."/>
            <person name="Zhang L."/>
            <person name="Thornton R."/>
            <person name="Coyle M."/>
            <person name="Francisco L."/>
            <person name="Jackson L."/>
            <person name="Javaid M."/>
            <person name="Korchina V."/>
            <person name="Kovar C."/>
            <person name="Mata R."/>
            <person name="Mathew T."/>
            <person name="Ngo R."/>
            <person name="Nguyen L."/>
            <person name="Nguyen N."/>
            <person name="Okwuonu G."/>
            <person name="Ongeri F."/>
            <person name="Pham C."/>
            <person name="Simmons D."/>
            <person name="Wilczek-Boney K."/>
            <person name="Hale W."/>
            <person name="Jakkamsetti A."/>
            <person name="Pham P."/>
            <person name="Ruth R."/>
            <person name="San Lucas F."/>
            <person name="Warren J."/>
            <person name="Zhang J."/>
            <person name="Zhao Z."/>
            <person name="Zhou C."/>
            <person name="Zhu D."/>
            <person name="Lee S."/>
            <person name="Bess C."/>
            <person name="Blankenburg K."/>
            <person name="Forbes L."/>
            <person name="Fu Q."/>
            <person name="Gubbala S."/>
            <person name="Hirani K."/>
            <person name="Jayaseelan J.C."/>
            <person name="Lara F."/>
            <person name="Munidasa M."/>
            <person name="Palculict T."/>
            <person name="Patil S."/>
            <person name="Pu L.-L."/>
            <person name="Saada N."/>
            <person name="Tang L."/>
            <person name="Weissenberger G."/>
            <person name="Zhu Y."/>
            <person name="Hemphill L."/>
            <person name="Shang Y."/>
            <person name="Youmans B."/>
            <person name="Ayvaz T."/>
            <person name="Ross M."/>
            <person name="Santibanez J."/>
            <person name="Aqrawi P."/>
            <person name="Gross S."/>
            <person name="Joshi V."/>
            <person name="Fowler G."/>
            <person name="Nazareth L."/>
            <person name="Reid J."/>
            <person name="Worley K."/>
            <person name="Petrosino J."/>
            <person name="Highlander S."/>
            <person name="Gibbs R."/>
        </authorList>
    </citation>
    <scope>NUCLEOTIDE SEQUENCE [LARGE SCALE GENOMIC DNA]</scope>
    <source>
        <strain evidence="2 3">ATCC 700780</strain>
    </source>
</reference>